<reference evidence="3" key="1">
    <citation type="journal article" date="2019" name="Int. J. Syst. Evol. Microbiol.">
        <title>The Global Catalogue of Microorganisms (GCM) 10K type strain sequencing project: providing services to taxonomists for standard genome sequencing and annotation.</title>
        <authorList>
            <consortium name="The Broad Institute Genomics Platform"/>
            <consortium name="The Broad Institute Genome Sequencing Center for Infectious Disease"/>
            <person name="Wu L."/>
            <person name="Ma J."/>
        </authorList>
    </citation>
    <scope>NUCLEOTIDE SEQUENCE [LARGE SCALE GENOMIC DNA]</scope>
    <source>
        <strain evidence="3">CGMCC 1.16306</strain>
    </source>
</reference>
<evidence type="ECO:0000313" key="2">
    <source>
        <dbReference type="EMBL" id="MFC7357692.1"/>
    </source>
</evidence>
<dbReference type="EMBL" id="JBHTBN010000003">
    <property type="protein sequence ID" value="MFC7357692.1"/>
    <property type="molecule type" value="Genomic_DNA"/>
</dbReference>
<keyword evidence="1" id="KW-0472">Membrane</keyword>
<gene>
    <name evidence="2" type="ORF">ACFQO1_08340</name>
</gene>
<accession>A0ABW2MVX7</accession>
<sequence>MIKFFRKIRQRLLTENKFSKYLVYAIGEIILVVIGILIALQINNWNEAKSEQGIENAYMKNLLEDLEDDLAIYDKFQNSNNEVYALIDSIIPGLKSENRKNNVKKLAYWSRMVTIKWTIIHTVDRTYEQMKSSGHLRLVSDSEVSDAISKYYNSLSEFNGYNEAGMLWAADYVEVLGKIFDAEVMLKIMRTRQMQNASADDLLTEDPIVLNQLMNSLNYFNGALSLGESVSLKKEKEAKELIRLIKSNYDLSL</sequence>
<dbReference type="Proteomes" id="UP001596415">
    <property type="component" value="Unassembled WGS sequence"/>
</dbReference>
<feature type="transmembrane region" description="Helical" evidence="1">
    <location>
        <begin position="21"/>
        <end position="42"/>
    </location>
</feature>
<dbReference type="Pfam" id="PF19578">
    <property type="entry name" value="DUF6090"/>
    <property type="match status" value="1"/>
</dbReference>
<name>A0ABW2MVX7_9FLAO</name>
<dbReference type="InterPro" id="IPR045749">
    <property type="entry name" value="DUF6090"/>
</dbReference>
<keyword evidence="3" id="KW-1185">Reference proteome</keyword>
<evidence type="ECO:0000313" key="3">
    <source>
        <dbReference type="Proteomes" id="UP001596415"/>
    </source>
</evidence>
<comment type="caution">
    <text evidence="2">The sequence shown here is derived from an EMBL/GenBank/DDBJ whole genome shotgun (WGS) entry which is preliminary data.</text>
</comment>
<protein>
    <submittedName>
        <fullName evidence="2">DUF6090 family protein</fullName>
    </submittedName>
</protein>
<keyword evidence="1" id="KW-0812">Transmembrane</keyword>
<dbReference type="RefSeq" id="WP_380217537.1">
    <property type="nucleotide sequence ID" value="NZ_JBHTBN010000003.1"/>
</dbReference>
<organism evidence="2 3">
    <name type="scientific">Jejudonia soesokkakensis</name>
    <dbReference type="NCBI Taxonomy" id="1323432"/>
    <lineage>
        <taxon>Bacteria</taxon>
        <taxon>Pseudomonadati</taxon>
        <taxon>Bacteroidota</taxon>
        <taxon>Flavobacteriia</taxon>
        <taxon>Flavobacteriales</taxon>
        <taxon>Flavobacteriaceae</taxon>
        <taxon>Jejudonia</taxon>
    </lineage>
</organism>
<keyword evidence="1" id="KW-1133">Transmembrane helix</keyword>
<evidence type="ECO:0000256" key="1">
    <source>
        <dbReference type="SAM" id="Phobius"/>
    </source>
</evidence>
<proteinExistence type="predicted"/>